<name>D2R7Z6_PIRSD</name>
<proteinExistence type="predicted"/>
<evidence type="ECO:0000256" key="1">
    <source>
        <dbReference type="SAM" id="SignalP"/>
    </source>
</evidence>
<accession>D2R7Z6</accession>
<gene>
    <name evidence="2" type="ordered locus">Psta_4685</name>
</gene>
<feature type="signal peptide" evidence="1">
    <location>
        <begin position="1"/>
        <end position="28"/>
    </location>
</feature>
<dbReference type="Proteomes" id="UP000001887">
    <property type="component" value="Chromosome"/>
</dbReference>
<keyword evidence="3" id="KW-1185">Reference proteome</keyword>
<feature type="chain" id="PRO_5003034748" evidence="1">
    <location>
        <begin position="29"/>
        <end position="132"/>
    </location>
</feature>
<evidence type="ECO:0000313" key="3">
    <source>
        <dbReference type="Proteomes" id="UP000001887"/>
    </source>
</evidence>
<dbReference type="KEGG" id="psl:Psta_4685"/>
<reference evidence="2 3" key="1">
    <citation type="journal article" date="2009" name="Stand. Genomic Sci.">
        <title>Complete genome sequence of Pirellula staleyi type strain (ATCC 27377).</title>
        <authorList>
            <person name="Clum A."/>
            <person name="Tindall B.J."/>
            <person name="Sikorski J."/>
            <person name="Ivanova N."/>
            <person name="Mavrommatis K."/>
            <person name="Lucas S."/>
            <person name="Glavina del Rio T."/>
            <person name="Nolan M."/>
            <person name="Chen F."/>
            <person name="Tice H."/>
            <person name="Pitluck S."/>
            <person name="Cheng J.F."/>
            <person name="Chertkov O."/>
            <person name="Brettin T."/>
            <person name="Han C."/>
            <person name="Detter J.C."/>
            <person name="Kuske C."/>
            <person name="Bruce D."/>
            <person name="Goodwin L."/>
            <person name="Ovchinikova G."/>
            <person name="Pati A."/>
            <person name="Mikhailova N."/>
            <person name="Chen A."/>
            <person name="Palaniappan K."/>
            <person name="Land M."/>
            <person name="Hauser L."/>
            <person name="Chang Y.J."/>
            <person name="Jeffries C.D."/>
            <person name="Chain P."/>
            <person name="Rohde M."/>
            <person name="Goker M."/>
            <person name="Bristow J."/>
            <person name="Eisen J.A."/>
            <person name="Markowitz V."/>
            <person name="Hugenholtz P."/>
            <person name="Kyrpides N.C."/>
            <person name="Klenk H.P."/>
            <person name="Lapidus A."/>
        </authorList>
    </citation>
    <scope>NUCLEOTIDE SEQUENCE [LARGE SCALE GENOMIC DNA]</scope>
    <source>
        <strain evidence="3">ATCC 27377 / DSM 6068 / ICPB 4128</strain>
    </source>
</reference>
<organism evidence="2 3">
    <name type="scientific">Pirellula staleyi (strain ATCC 27377 / DSM 6068 / ICPB 4128)</name>
    <name type="common">Pirella staleyi</name>
    <dbReference type="NCBI Taxonomy" id="530564"/>
    <lineage>
        <taxon>Bacteria</taxon>
        <taxon>Pseudomonadati</taxon>
        <taxon>Planctomycetota</taxon>
        <taxon>Planctomycetia</taxon>
        <taxon>Pirellulales</taxon>
        <taxon>Pirellulaceae</taxon>
        <taxon>Pirellula</taxon>
    </lineage>
</organism>
<dbReference type="EMBL" id="CP001848">
    <property type="protein sequence ID" value="ADB19327.1"/>
    <property type="molecule type" value="Genomic_DNA"/>
</dbReference>
<keyword evidence="1" id="KW-0732">Signal</keyword>
<sequence length="132" mass="14607" precursor="true">MIQARYVSLVLSCAMLAGSMVCTSASDAAEKGPVPEGLYTLMKISGASLINLGEIEIRKSTYRDEEAGEFKEFKINDKGEISWSKPLAFLPDGWKHVRSEFAGKDEKGRPMLRIFYESARGTPDVIDGIKEQ</sequence>
<evidence type="ECO:0000313" key="2">
    <source>
        <dbReference type="EMBL" id="ADB19327.1"/>
    </source>
</evidence>
<protein>
    <submittedName>
        <fullName evidence="2">Uncharacterized protein</fullName>
    </submittedName>
</protein>
<dbReference type="AlphaFoldDB" id="D2R7Z6"/>
<dbReference type="HOGENOM" id="CLU_1915115_0_0_0"/>